<evidence type="ECO:0000259" key="4">
    <source>
        <dbReference type="Pfam" id="PF22624"/>
    </source>
</evidence>
<gene>
    <name evidence="5" type="ORF">J2787_002026</name>
</gene>
<dbReference type="GO" id="GO:0005829">
    <property type="term" value="C:cytosol"/>
    <property type="evidence" value="ECO:0007669"/>
    <property type="project" value="TreeGrafter"/>
</dbReference>
<feature type="domain" description="4'-phosphopantetheinyl transferase N-terminal" evidence="4">
    <location>
        <begin position="21"/>
        <end position="94"/>
    </location>
</feature>
<dbReference type="EMBL" id="JAVDQY010000002">
    <property type="protein sequence ID" value="MDR6526646.1"/>
    <property type="molecule type" value="Genomic_DNA"/>
</dbReference>
<feature type="domain" description="4'-phosphopantetheinyl transferase" evidence="3">
    <location>
        <begin position="100"/>
        <end position="190"/>
    </location>
</feature>
<proteinExistence type="inferred from homology"/>
<dbReference type="InterPro" id="IPR050559">
    <property type="entry name" value="P-Pant_transferase_sf"/>
</dbReference>
<dbReference type="GO" id="GO:0000287">
    <property type="term" value="F:magnesium ion binding"/>
    <property type="evidence" value="ECO:0007669"/>
    <property type="project" value="InterPro"/>
</dbReference>
<evidence type="ECO:0000259" key="3">
    <source>
        <dbReference type="Pfam" id="PF01648"/>
    </source>
</evidence>
<dbReference type="Pfam" id="PF22624">
    <property type="entry name" value="AASDHPPT_N"/>
    <property type="match status" value="1"/>
</dbReference>
<dbReference type="GO" id="GO:0008897">
    <property type="term" value="F:holo-[acyl-carrier-protein] synthase activity"/>
    <property type="evidence" value="ECO:0007669"/>
    <property type="project" value="InterPro"/>
</dbReference>
<dbReference type="SUPFAM" id="SSF56214">
    <property type="entry name" value="4'-phosphopantetheinyl transferase"/>
    <property type="match status" value="2"/>
</dbReference>
<dbReference type="GO" id="GO:0019878">
    <property type="term" value="P:lysine biosynthetic process via aminoadipic acid"/>
    <property type="evidence" value="ECO:0007669"/>
    <property type="project" value="TreeGrafter"/>
</dbReference>
<dbReference type="InterPro" id="IPR037143">
    <property type="entry name" value="4-PPantetheinyl_Trfase_dom_sf"/>
</dbReference>
<comment type="similarity">
    <text evidence="1">Belongs to the P-Pant transferase superfamily. Gsp/Sfp/HetI/AcpT family.</text>
</comment>
<dbReference type="EC" id="2.7.8.-" evidence="5"/>
<comment type="caution">
    <text evidence="5">The sequence shown here is derived from an EMBL/GenBank/DDBJ whole genome shotgun (WGS) entry which is preliminary data.</text>
</comment>
<dbReference type="InterPro" id="IPR008278">
    <property type="entry name" value="4-PPantetheinyl_Trfase_dom"/>
</dbReference>
<dbReference type="InterPro" id="IPR055066">
    <property type="entry name" value="AASDHPPT_N"/>
</dbReference>
<evidence type="ECO:0000256" key="1">
    <source>
        <dbReference type="ARBA" id="ARBA00010990"/>
    </source>
</evidence>
<dbReference type="PANTHER" id="PTHR12215">
    <property type="entry name" value="PHOSPHOPANTETHEINE TRANSFERASE"/>
    <property type="match status" value="1"/>
</dbReference>
<evidence type="ECO:0000313" key="6">
    <source>
        <dbReference type="Proteomes" id="UP001184861"/>
    </source>
</evidence>
<protein>
    <submittedName>
        <fullName evidence="5">4'-phosphopantetheinyl transferase</fullName>
        <ecNumber evidence="5">2.7.8.-</ecNumber>
    </submittedName>
</protein>
<dbReference type="PANTHER" id="PTHR12215:SF10">
    <property type="entry name" value="L-AMINOADIPATE-SEMIALDEHYDE DEHYDROGENASE-PHOSPHOPANTETHEINYL TRANSFERASE"/>
    <property type="match status" value="1"/>
</dbReference>
<dbReference type="AlphaFoldDB" id="A0AAE3YAL2"/>
<dbReference type="Gene3D" id="3.90.470.20">
    <property type="entry name" value="4'-phosphopantetheinyl transferase domain"/>
    <property type="match status" value="2"/>
</dbReference>
<dbReference type="Proteomes" id="UP001184861">
    <property type="component" value="Unassembled WGS sequence"/>
</dbReference>
<keyword evidence="2 5" id="KW-0808">Transferase</keyword>
<reference evidence="5" key="1">
    <citation type="submission" date="2023-07" db="EMBL/GenBank/DDBJ databases">
        <title>Sorghum-associated microbial communities from plants grown in Nebraska, USA.</title>
        <authorList>
            <person name="Schachtman D."/>
        </authorList>
    </citation>
    <scope>NUCLEOTIDE SEQUENCE</scope>
    <source>
        <strain evidence="5">DS2360</strain>
    </source>
</reference>
<name>A0AAE3YAL2_9FLAO</name>
<evidence type="ECO:0000313" key="5">
    <source>
        <dbReference type="EMBL" id="MDR6526646.1"/>
    </source>
</evidence>
<evidence type="ECO:0000256" key="2">
    <source>
        <dbReference type="ARBA" id="ARBA00022679"/>
    </source>
</evidence>
<dbReference type="RefSeq" id="WP_309946138.1">
    <property type="nucleotide sequence ID" value="NZ_JAVDQY010000002.1"/>
</dbReference>
<organism evidence="5 6">
    <name type="scientific">Chryseobacterium rhizosphaerae</name>
    <dbReference type="NCBI Taxonomy" id="395937"/>
    <lineage>
        <taxon>Bacteria</taxon>
        <taxon>Pseudomonadati</taxon>
        <taxon>Bacteroidota</taxon>
        <taxon>Flavobacteriia</taxon>
        <taxon>Flavobacteriales</taxon>
        <taxon>Weeksellaceae</taxon>
        <taxon>Chryseobacterium group</taxon>
        <taxon>Chryseobacterium</taxon>
    </lineage>
</organism>
<dbReference type="Pfam" id="PF01648">
    <property type="entry name" value="ACPS"/>
    <property type="match status" value="1"/>
</dbReference>
<accession>A0AAE3YAL2</accession>
<sequence length="212" mass="24772">MIILYSFIDESRHKFLMDRYLNAFSEDFKEDILKYRRWQDAQLSLLGRVLLLHGLSAHYGINEADIGRLPNNKPFLKGHSIHFNISHSKNLVACVIADFPIGIDIEFSDETINYLDFEFQMTAGEFEEIHQSEDKISSFFSYWTKKEAVLKAEGSGMMISLDSFEILNNECVIEGKKFFTKEFFIDKRYHCCIASEDLNIKNKSICYELFQN</sequence>